<reference evidence="5 6" key="1">
    <citation type="journal article" date="2021" name="J. Biosci. Bioeng.">
        <title>Identification and characterization of a chc gene cluster responsible for the aromatization pathway of cyclohexanecarboxylate degradation in Sinomonas cyclohexanicum ATCC 51369.</title>
        <authorList>
            <person name="Yamamoto T."/>
            <person name="Hasegawa Y."/>
            <person name="Lau P.C.K."/>
            <person name="Iwaki H."/>
        </authorList>
    </citation>
    <scope>NUCLEOTIDE SEQUENCE [LARGE SCALE GENOMIC DNA]</scope>
    <source>
        <strain evidence="5 6">ATCC 51369</strain>
    </source>
</reference>
<dbReference type="Pfam" id="PF20240">
    <property type="entry name" value="DUF6597"/>
    <property type="match status" value="1"/>
</dbReference>
<accession>A0ABM7Q045</accession>
<proteinExistence type="predicted"/>
<sequence length="269" mass="29026">MKPTSRGELTPDRRVPITRIAPPARAAHAVRHIWIVEWDLPPGEVLHQAALSYPALNIVAEPDRLAVYGPTTAASTRTLEGRGWAVGVLLRPAATPLFTDRPATFANGERDLDEPALHAAVRAAMGRPHAAGARPAAARPAATRHAEASGAVVRWVVERMPAADARGLEANRMAEIADSEPGLLRVPDLAAAMGASVRTLERLAADYFGPTPAAIMRRRRIQVAAERLRIEPDAALADLAQELGYADQPHLTRDFRAVLGMTPREYTAR</sequence>
<dbReference type="SUPFAM" id="SSF46689">
    <property type="entry name" value="Homeodomain-like"/>
    <property type="match status" value="1"/>
</dbReference>
<evidence type="ECO:0000256" key="2">
    <source>
        <dbReference type="ARBA" id="ARBA00023125"/>
    </source>
</evidence>
<keyword evidence="1" id="KW-0805">Transcription regulation</keyword>
<dbReference type="InterPro" id="IPR009057">
    <property type="entry name" value="Homeodomain-like_sf"/>
</dbReference>
<dbReference type="Pfam" id="PF12833">
    <property type="entry name" value="HTH_18"/>
    <property type="match status" value="1"/>
</dbReference>
<name>A0ABM7Q045_SINCY</name>
<evidence type="ECO:0000256" key="1">
    <source>
        <dbReference type="ARBA" id="ARBA00023015"/>
    </source>
</evidence>
<protein>
    <submittedName>
        <fullName evidence="5">AraC family transcriptional regulator</fullName>
    </submittedName>
</protein>
<dbReference type="PROSITE" id="PS01124">
    <property type="entry name" value="HTH_ARAC_FAMILY_2"/>
    <property type="match status" value="1"/>
</dbReference>
<evidence type="ECO:0000313" key="6">
    <source>
        <dbReference type="Proteomes" id="UP001319861"/>
    </source>
</evidence>
<dbReference type="InterPro" id="IPR050204">
    <property type="entry name" value="AraC_XylS_family_regulators"/>
</dbReference>
<keyword evidence="6" id="KW-1185">Reference proteome</keyword>
<keyword evidence="3" id="KW-0804">Transcription</keyword>
<dbReference type="EMBL" id="AP024525">
    <property type="protein sequence ID" value="BCT77934.1"/>
    <property type="molecule type" value="Genomic_DNA"/>
</dbReference>
<dbReference type="InterPro" id="IPR046532">
    <property type="entry name" value="DUF6597"/>
</dbReference>
<dbReference type="RefSeq" id="WP_229230590.1">
    <property type="nucleotide sequence ID" value="NZ_AP024525.1"/>
</dbReference>
<dbReference type="PROSITE" id="PS00041">
    <property type="entry name" value="HTH_ARAC_FAMILY_1"/>
    <property type="match status" value="1"/>
</dbReference>
<evidence type="ECO:0000259" key="4">
    <source>
        <dbReference type="PROSITE" id="PS01124"/>
    </source>
</evidence>
<dbReference type="InterPro" id="IPR018062">
    <property type="entry name" value="HTH_AraC-typ_CS"/>
</dbReference>
<evidence type="ECO:0000256" key="3">
    <source>
        <dbReference type="ARBA" id="ARBA00023163"/>
    </source>
</evidence>
<dbReference type="Gene3D" id="1.10.10.60">
    <property type="entry name" value="Homeodomain-like"/>
    <property type="match status" value="1"/>
</dbReference>
<dbReference type="Proteomes" id="UP001319861">
    <property type="component" value="Chromosome"/>
</dbReference>
<dbReference type="SMART" id="SM00342">
    <property type="entry name" value="HTH_ARAC"/>
    <property type="match status" value="1"/>
</dbReference>
<dbReference type="PANTHER" id="PTHR46796">
    <property type="entry name" value="HTH-TYPE TRANSCRIPTIONAL ACTIVATOR RHAS-RELATED"/>
    <property type="match status" value="1"/>
</dbReference>
<gene>
    <name evidence="5" type="ORF">SCMU_37760</name>
</gene>
<keyword evidence="2" id="KW-0238">DNA-binding</keyword>
<dbReference type="InterPro" id="IPR018060">
    <property type="entry name" value="HTH_AraC"/>
</dbReference>
<organism evidence="5 6">
    <name type="scientific">Sinomonas cyclohexanicum</name>
    <name type="common">Corynebacterium cyclohexanicum</name>
    <dbReference type="NCBI Taxonomy" id="322009"/>
    <lineage>
        <taxon>Bacteria</taxon>
        <taxon>Bacillati</taxon>
        <taxon>Actinomycetota</taxon>
        <taxon>Actinomycetes</taxon>
        <taxon>Micrococcales</taxon>
        <taxon>Micrococcaceae</taxon>
        <taxon>Sinomonas</taxon>
    </lineage>
</organism>
<evidence type="ECO:0000313" key="5">
    <source>
        <dbReference type="EMBL" id="BCT77934.1"/>
    </source>
</evidence>
<feature type="domain" description="HTH araC/xylS-type" evidence="4">
    <location>
        <begin position="179"/>
        <end position="269"/>
    </location>
</feature>